<feature type="transmembrane region" description="Helical" evidence="7">
    <location>
        <begin position="115"/>
        <end position="135"/>
    </location>
</feature>
<dbReference type="GO" id="GO:0005886">
    <property type="term" value="C:plasma membrane"/>
    <property type="evidence" value="ECO:0007669"/>
    <property type="project" value="InterPro"/>
</dbReference>
<feature type="transmembrane region" description="Helical" evidence="7">
    <location>
        <begin position="47"/>
        <end position="68"/>
    </location>
</feature>
<dbReference type="Pfam" id="PF01790">
    <property type="entry name" value="LGT"/>
    <property type="match status" value="1"/>
</dbReference>
<keyword evidence="3 8" id="KW-0808">Transferase</keyword>
<protein>
    <submittedName>
        <fullName evidence="8">Prolipoprotein diacylglyceryl transferase</fullName>
    </submittedName>
</protein>
<feature type="transmembrane region" description="Helical" evidence="7">
    <location>
        <begin position="235"/>
        <end position="258"/>
    </location>
</feature>
<reference evidence="9" key="1">
    <citation type="submission" date="2017-09" db="EMBL/GenBank/DDBJ databases">
        <title>Depth-based differentiation of microbial function through sediment-hosted aquifers and enrichment of novel symbionts in the deep terrestrial subsurface.</title>
        <authorList>
            <person name="Probst A.J."/>
            <person name="Ladd B."/>
            <person name="Jarett J.K."/>
            <person name="Geller-Mcgrath D.E."/>
            <person name="Sieber C.M.K."/>
            <person name="Emerson J.B."/>
            <person name="Anantharaman K."/>
            <person name="Thomas B.C."/>
            <person name="Malmstrom R."/>
            <person name="Stieglmeier M."/>
            <person name="Klingl A."/>
            <person name="Woyke T."/>
            <person name="Ryan C.M."/>
            <person name="Banfield J.F."/>
        </authorList>
    </citation>
    <scope>NUCLEOTIDE SEQUENCE [LARGE SCALE GENOMIC DNA]</scope>
</reference>
<keyword evidence="2" id="KW-1003">Cell membrane</keyword>
<evidence type="ECO:0000256" key="1">
    <source>
        <dbReference type="ARBA" id="ARBA00007150"/>
    </source>
</evidence>
<name>A0A2H0XER3_UNCKA</name>
<proteinExistence type="inferred from homology"/>
<evidence type="ECO:0000256" key="4">
    <source>
        <dbReference type="ARBA" id="ARBA00022692"/>
    </source>
</evidence>
<keyword evidence="8" id="KW-0449">Lipoprotein</keyword>
<comment type="similarity">
    <text evidence="1">Belongs to the Lgt family.</text>
</comment>
<feature type="transmembrane region" description="Helical" evidence="7">
    <location>
        <begin position="208"/>
        <end position="223"/>
    </location>
</feature>
<dbReference type="EMBL" id="PEYT01000004">
    <property type="protein sequence ID" value="PIS23305.1"/>
    <property type="molecule type" value="Genomic_DNA"/>
</dbReference>
<evidence type="ECO:0000256" key="3">
    <source>
        <dbReference type="ARBA" id="ARBA00022679"/>
    </source>
</evidence>
<organism evidence="8 9">
    <name type="scientific">candidate division WWE3 bacterium CG08_land_8_20_14_0_20_40_13</name>
    <dbReference type="NCBI Taxonomy" id="1975084"/>
    <lineage>
        <taxon>Bacteria</taxon>
        <taxon>Katanobacteria</taxon>
    </lineage>
</organism>
<dbReference type="PANTHER" id="PTHR30589">
    <property type="entry name" value="PROLIPOPROTEIN DIACYLGLYCERYL TRANSFERASE"/>
    <property type="match status" value="1"/>
</dbReference>
<evidence type="ECO:0000256" key="2">
    <source>
        <dbReference type="ARBA" id="ARBA00022475"/>
    </source>
</evidence>
<dbReference type="PANTHER" id="PTHR30589:SF0">
    <property type="entry name" value="PHOSPHATIDYLGLYCEROL--PROLIPOPROTEIN DIACYLGLYCERYL TRANSFERASE"/>
    <property type="match status" value="1"/>
</dbReference>
<keyword evidence="4 7" id="KW-0812">Transmembrane</keyword>
<keyword evidence="6 7" id="KW-0472">Membrane</keyword>
<evidence type="ECO:0000313" key="8">
    <source>
        <dbReference type="EMBL" id="PIS23305.1"/>
    </source>
</evidence>
<feature type="transmembrane region" description="Helical" evidence="7">
    <location>
        <begin position="88"/>
        <end position="108"/>
    </location>
</feature>
<sequence>MLTPSVSGILISIGILIAMLFSEYLLSTHPQEKRIGNKRLKATDRDILRSLITIVPFSLVGARLYHAVNYWNYYTNNPLEILKTWNGGMGFYGALLGGILAFLVFSFIKRAPVFKFRFIVISDFLFLSLPLAYAIGRWESFITRDIVGIPTKVPWAISVPFAFRPQGFKLYDSFHPVFLYESFLCLLLFLGLYFVFRFVKRWKADGSISLLFLLGYSLIRLVTESMRIGIWKIGIYPTASIISITILIVSIILLVKMYHHHFAKFFRKRIRATSL</sequence>
<dbReference type="InterPro" id="IPR001640">
    <property type="entry name" value="Lgt"/>
</dbReference>
<dbReference type="GO" id="GO:0042158">
    <property type="term" value="P:lipoprotein biosynthetic process"/>
    <property type="evidence" value="ECO:0007669"/>
    <property type="project" value="InterPro"/>
</dbReference>
<keyword evidence="5 7" id="KW-1133">Transmembrane helix</keyword>
<gene>
    <name evidence="8" type="primary">lgt</name>
    <name evidence="8" type="ORF">COT49_00450</name>
</gene>
<evidence type="ECO:0000313" key="9">
    <source>
        <dbReference type="Proteomes" id="UP000230340"/>
    </source>
</evidence>
<evidence type="ECO:0000256" key="7">
    <source>
        <dbReference type="SAM" id="Phobius"/>
    </source>
</evidence>
<dbReference type="AlphaFoldDB" id="A0A2H0XER3"/>
<feature type="transmembrane region" description="Helical" evidence="7">
    <location>
        <begin position="177"/>
        <end position="196"/>
    </location>
</feature>
<dbReference type="GO" id="GO:0008961">
    <property type="term" value="F:phosphatidylglycerol-prolipoprotein diacylglyceryl transferase activity"/>
    <property type="evidence" value="ECO:0007669"/>
    <property type="project" value="InterPro"/>
</dbReference>
<dbReference type="Proteomes" id="UP000230340">
    <property type="component" value="Unassembled WGS sequence"/>
</dbReference>
<dbReference type="NCBIfam" id="TIGR00544">
    <property type="entry name" value="lgt"/>
    <property type="match status" value="1"/>
</dbReference>
<feature type="transmembrane region" description="Helical" evidence="7">
    <location>
        <begin position="6"/>
        <end position="26"/>
    </location>
</feature>
<comment type="caution">
    <text evidence="8">The sequence shown here is derived from an EMBL/GenBank/DDBJ whole genome shotgun (WGS) entry which is preliminary data.</text>
</comment>
<evidence type="ECO:0000256" key="5">
    <source>
        <dbReference type="ARBA" id="ARBA00022989"/>
    </source>
</evidence>
<accession>A0A2H0XER3</accession>
<evidence type="ECO:0000256" key="6">
    <source>
        <dbReference type="ARBA" id="ARBA00023136"/>
    </source>
</evidence>